<organism evidence="1 2">
    <name type="scientific">Quercus suber</name>
    <name type="common">Cork oak</name>
    <dbReference type="NCBI Taxonomy" id="58331"/>
    <lineage>
        <taxon>Eukaryota</taxon>
        <taxon>Viridiplantae</taxon>
        <taxon>Streptophyta</taxon>
        <taxon>Embryophyta</taxon>
        <taxon>Tracheophyta</taxon>
        <taxon>Spermatophyta</taxon>
        <taxon>Magnoliopsida</taxon>
        <taxon>eudicotyledons</taxon>
        <taxon>Gunneridae</taxon>
        <taxon>Pentapetalae</taxon>
        <taxon>rosids</taxon>
        <taxon>fabids</taxon>
        <taxon>Fagales</taxon>
        <taxon>Fagaceae</taxon>
        <taxon>Quercus</taxon>
    </lineage>
</organism>
<evidence type="ECO:0000313" key="2">
    <source>
        <dbReference type="Proteomes" id="UP000237347"/>
    </source>
</evidence>
<name>A0AAW0LGJ5_QUESU</name>
<evidence type="ECO:0000313" key="1">
    <source>
        <dbReference type="EMBL" id="KAK7850054.1"/>
    </source>
</evidence>
<protein>
    <submittedName>
        <fullName evidence="1">Uncharacterized protein</fullName>
    </submittedName>
</protein>
<proteinExistence type="predicted"/>
<dbReference type="EMBL" id="PKMF04000105">
    <property type="protein sequence ID" value="KAK7850054.1"/>
    <property type="molecule type" value="Genomic_DNA"/>
</dbReference>
<reference evidence="1 2" key="1">
    <citation type="journal article" date="2018" name="Sci. Data">
        <title>The draft genome sequence of cork oak.</title>
        <authorList>
            <person name="Ramos A.M."/>
            <person name="Usie A."/>
            <person name="Barbosa P."/>
            <person name="Barros P.M."/>
            <person name="Capote T."/>
            <person name="Chaves I."/>
            <person name="Simoes F."/>
            <person name="Abreu I."/>
            <person name="Carrasquinho I."/>
            <person name="Faro C."/>
            <person name="Guimaraes J.B."/>
            <person name="Mendonca D."/>
            <person name="Nobrega F."/>
            <person name="Rodrigues L."/>
            <person name="Saibo N.J.M."/>
            <person name="Varela M.C."/>
            <person name="Egas C."/>
            <person name="Matos J."/>
            <person name="Miguel C.M."/>
            <person name="Oliveira M.M."/>
            <person name="Ricardo C.P."/>
            <person name="Goncalves S."/>
        </authorList>
    </citation>
    <scope>NUCLEOTIDE SEQUENCE [LARGE SCALE GENOMIC DNA]</scope>
    <source>
        <strain evidence="2">cv. HL8</strain>
    </source>
</reference>
<gene>
    <name evidence="1" type="ORF">CFP56_001640</name>
</gene>
<comment type="caution">
    <text evidence="1">The sequence shown here is derived from an EMBL/GenBank/DDBJ whole genome shotgun (WGS) entry which is preliminary data.</text>
</comment>
<accession>A0AAW0LGJ5</accession>
<sequence>MSSPIFFVNSDACSFSVTIAPGSIAAGMSTRGNTAAIMIEASTAFGVYLNNGVMSSNVRRTTQDITMLATAVLQPAMKFTAERENDPACTRQRWLIKC</sequence>
<dbReference type="Proteomes" id="UP000237347">
    <property type="component" value="Unassembled WGS sequence"/>
</dbReference>
<keyword evidence="2" id="KW-1185">Reference proteome</keyword>
<dbReference type="AlphaFoldDB" id="A0AAW0LGJ5"/>